<keyword evidence="1" id="KW-0472">Membrane</keyword>
<name>A0A9W6R703_9PSEU</name>
<protein>
    <recommendedName>
        <fullName evidence="2">DUF6545 domain-containing protein</fullName>
    </recommendedName>
</protein>
<feature type="transmembrane region" description="Helical" evidence="1">
    <location>
        <begin position="71"/>
        <end position="89"/>
    </location>
</feature>
<dbReference type="NCBIfam" id="NF042915">
    <property type="entry name" value="MAB_1171c_fam"/>
    <property type="match status" value="1"/>
</dbReference>
<sequence length="288" mass="31894">MFALLANVGLVVIVTTTAPGARGYSYENVDASRPGVAAFYLVGNAYMVYATLRGGQLAWVAGGQTESRARLSLRVAAAGLLTCCLGTHLPRTITTSGWLLLGRTLLPGTPVWTTPLLAIGIGIFFMGVGYPGARTAIIKARLWLETRHRYRQLRPLWQALCERFPSIALFPCEKPIREAFHLRHMRLRYYRRVIECRDGLVCLSPYVTEPINSTIPTERQASLFYDALQRSANGVPVSSVSTIAAPQTAGMEADTQELLSLSRAIDRHRPHQYRPDLTNVGQPDRDLR</sequence>
<evidence type="ECO:0000259" key="2">
    <source>
        <dbReference type="Pfam" id="PF20182"/>
    </source>
</evidence>
<dbReference type="InterPro" id="IPR050039">
    <property type="entry name" value="MAB_1171c-like"/>
</dbReference>
<reference evidence="3" key="1">
    <citation type="submission" date="2023-03" db="EMBL/GenBank/DDBJ databases">
        <title>Amycolatopsis taiwanensis NBRC 103393.</title>
        <authorList>
            <person name="Ichikawa N."/>
            <person name="Sato H."/>
            <person name="Tonouchi N."/>
        </authorList>
    </citation>
    <scope>NUCLEOTIDE SEQUENCE</scope>
    <source>
        <strain evidence="3">NBRC 103393</strain>
    </source>
</reference>
<keyword evidence="4" id="KW-1185">Reference proteome</keyword>
<evidence type="ECO:0000313" key="4">
    <source>
        <dbReference type="Proteomes" id="UP001165136"/>
    </source>
</evidence>
<feature type="transmembrane region" description="Helical" evidence="1">
    <location>
        <begin position="109"/>
        <end position="133"/>
    </location>
</feature>
<dbReference type="Pfam" id="PF20182">
    <property type="entry name" value="DUF6545"/>
    <property type="match status" value="1"/>
</dbReference>
<dbReference type="AlphaFoldDB" id="A0A9W6R703"/>
<dbReference type="InterPro" id="IPR046675">
    <property type="entry name" value="DUF6545"/>
</dbReference>
<organism evidence="3 4">
    <name type="scientific">Amycolatopsis taiwanensis</name>
    <dbReference type="NCBI Taxonomy" id="342230"/>
    <lineage>
        <taxon>Bacteria</taxon>
        <taxon>Bacillati</taxon>
        <taxon>Actinomycetota</taxon>
        <taxon>Actinomycetes</taxon>
        <taxon>Pseudonocardiales</taxon>
        <taxon>Pseudonocardiaceae</taxon>
        <taxon>Amycolatopsis</taxon>
    </lineage>
</organism>
<feature type="domain" description="DUF6545" evidence="2">
    <location>
        <begin position="143"/>
        <end position="265"/>
    </location>
</feature>
<evidence type="ECO:0000256" key="1">
    <source>
        <dbReference type="SAM" id="Phobius"/>
    </source>
</evidence>
<accession>A0A9W6R703</accession>
<proteinExistence type="predicted"/>
<keyword evidence="1" id="KW-0812">Transmembrane</keyword>
<evidence type="ECO:0000313" key="3">
    <source>
        <dbReference type="EMBL" id="GLY68762.1"/>
    </source>
</evidence>
<dbReference type="Proteomes" id="UP001165136">
    <property type="component" value="Unassembled WGS sequence"/>
</dbReference>
<keyword evidence="1" id="KW-1133">Transmembrane helix</keyword>
<comment type="caution">
    <text evidence="3">The sequence shown here is derived from an EMBL/GenBank/DDBJ whole genome shotgun (WGS) entry which is preliminary data.</text>
</comment>
<dbReference type="EMBL" id="BSTI01000013">
    <property type="protein sequence ID" value="GLY68762.1"/>
    <property type="molecule type" value="Genomic_DNA"/>
</dbReference>
<gene>
    <name evidence="3" type="ORF">Atai01_53810</name>
</gene>
<feature type="transmembrane region" description="Helical" evidence="1">
    <location>
        <begin position="39"/>
        <end position="59"/>
    </location>
</feature>